<keyword evidence="5" id="KW-1185">Reference proteome</keyword>
<dbReference type="PANTHER" id="PTHR34216:SF3">
    <property type="entry name" value="POLY-BETA-1,6-N-ACETYL-D-GLUCOSAMINE N-DEACETYLASE"/>
    <property type="match status" value="1"/>
</dbReference>
<proteinExistence type="predicted"/>
<evidence type="ECO:0000313" key="5">
    <source>
        <dbReference type="Proteomes" id="UP000253410"/>
    </source>
</evidence>
<dbReference type="AlphaFoldDB" id="A0A365Y0N1"/>
<reference evidence="4 5" key="1">
    <citation type="submission" date="2018-05" db="EMBL/GenBank/DDBJ databases">
        <title>Chitinophaga sp. K3CV102501T nov., isolated from isolated from a monsoon evergreen broad-leaved forest soil.</title>
        <authorList>
            <person name="Lv Y."/>
        </authorList>
    </citation>
    <scope>NUCLEOTIDE SEQUENCE [LARGE SCALE GENOMIC DNA]</scope>
    <source>
        <strain evidence="4 5">GDMCC 1.1325</strain>
    </source>
</reference>
<organism evidence="4 5">
    <name type="scientific">Chitinophaga flava</name>
    <dbReference type="NCBI Taxonomy" id="2259036"/>
    <lineage>
        <taxon>Bacteria</taxon>
        <taxon>Pseudomonadati</taxon>
        <taxon>Bacteroidota</taxon>
        <taxon>Chitinophagia</taxon>
        <taxon>Chitinophagales</taxon>
        <taxon>Chitinophagaceae</taxon>
        <taxon>Chitinophaga</taxon>
    </lineage>
</organism>
<dbReference type="PANTHER" id="PTHR34216">
    <property type="match status" value="1"/>
</dbReference>
<dbReference type="RefSeq" id="WP_113613992.1">
    <property type="nucleotide sequence ID" value="NZ_QFFJ01000001.1"/>
</dbReference>
<dbReference type="InterPro" id="IPR051398">
    <property type="entry name" value="Polysacch_Deacetylase"/>
</dbReference>
<dbReference type="GO" id="GO:0016810">
    <property type="term" value="F:hydrolase activity, acting on carbon-nitrogen (but not peptide) bonds"/>
    <property type="evidence" value="ECO:0007669"/>
    <property type="project" value="InterPro"/>
</dbReference>
<sequence>MKHLIVFLLCWLPVIVTGQQQLPILCYHNITVPGTHKNDLLHVDRAQFERQLRTLADSGYHTISPDAAITLLKEGRPIPPRTCIITFDDSHAEHATVAAPLLQHFGLRGVFFVMTVTLNKPRYLSKDQIKTMADQGHVIASHTWDHPHLKLTGVMDWQKQLVEPRQQLEKITGRPVWYFAYPFGEYNDSIIVELKKAGYKAAFQLNRHPTPGNELYTLRRLMVDGNWSGPRLVAAMAVYGTQ</sequence>
<evidence type="ECO:0000313" key="4">
    <source>
        <dbReference type="EMBL" id="RBL91395.1"/>
    </source>
</evidence>
<protein>
    <submittedName>
        <fullName evidence="4">Polysaccharide deacetylase</fullName>
    </submittedName>
</protein>
<name>A0A365Y0N1_9BACT</name>
<evidence type="ECO:0000256" key="2">
    <source>
        <dbReference type="ARBA" id="ARBA00022729"/>
    </source>
</evidence>
<dbReference type="Proteomes" id="UP000253410">
    <property type="component" value="Unassembled WGS sequence"/>
</dbReference>
<evidence type="ECO:0000256" key="1">
    <source>
        <dbReference type="ARBA" id="ARBA00004613"/>
    </source>
</evidence>
<dbReference type="GO" id="GO:0005576">
    <property type="term" value="C:extracellular region"/>
    <property type="evidence" value="ECO:0007669"/>
    <property type="project" value="UniProtKB-SubCell"/>
</dbReference>
<dbReference type="GO" id="GO:0005975">
    <property type="term" value="P:carbohydrate metabolic process"/>
    <property type="evidence" value="ECO:0007669"/>
    <property type="project" value="InterPro"/>
</dbReference>
<dbReference type="Gene3D" id="3.20.20.370">
    <property type="entry name" value="Glycoside hydrolase/deacetylase"/>
    <property type="match status" value="1"/>
</dbReference>
<evidence type="ECO:0000259" key="3">
    <source>
        <dbReference type="PROSITE" id="PS51677"/>
    </source>
</evidence>
<dbReference type="SUPFAM" id="SSF88713">
    <property type="entry name" value="Glycoside hydrolase/deacetylase"/>
    <property type="match status" value="1"/>
</dbReference>
<dbReference type="OrthoDB" id="9778320at2"/>
<dbReference type="InterPro" id="IPR002509">
    <property type="entry name" value="NODB_dom"/>
</dbReference>
<dbReference type="CDD" id="cd10918">
    <property type="entry name" value="CE4_NodB_like_5s_6s"/>
    <property type="match status" value="1"/>
</dbReference>
<dbReference type="Pfam" id="PF01522">
    <property type="entry name" value="Polysacc_deac_1"/>
    <property type="match status" value="1"/>
</dbReference>
<dbReference type="PROSITE" id="PS51677">
    <property type="entry name" value="NODB"/>
    <property type="match status" value="1"/>
</dbReference>
<comment type="subcellular location">
    <subcellularLocation>
        <location evidence="1">Secreted</location>
    </subcellularLocation>
</comment>
<dbReference type="EMBL" id="QFFJ01000001">
    <property type="protein sequence ID" value="RBL91395.1"/>
    <property type="molecule type" value="Genomic_DNA"/>
</dbReference>
<comment type="caution">
    <text evidence="4">The sequence shown here is derived from an EMBL/GenBank/DDBJ whole genome shotgun (WGS) entry which is preliminary data.</text>
</comment>
<gene>
    <name evidence="4" type="ORF">DF182_01890</name>
</gene>
<dbReference type="InterPro" id="IPR011330">
    <property type="entry name" value="Glyco_hydro/deAcase_b/a-brl"/>
</dbReference>
<keyword evidence="2" id="KW-0732">Signal</keyword>
<accession>A0A365Y0N1</accession>
<feature type="domain" description="NodB homology" evidence="3">
    <location>
        <begin position="81"/>
        <end position="242"/>
    </location>
</feature>